<proteinExistence type="predicted"/>
<dbReference type="Pfam" id="PF13631">
    <property type="entry name" value="Cytochrom_B_N_2"/>
    <property type="match status" value="1"/>
</dbReference>
<dbReference type="InterPro" id="IPR016174">
    <property type="entry name" value="Di-haem_cyt_TM"/>
</dbReference>
<dbReference type="SUPFAM" id="SSF81342">
    <property type="entry name" value="Transmembrane di-heme cytochromes"/>
    <property type="match status" value="1"/>
</dbReference>
<feature type="transmembrane region" description="Helical" evidence="7">
    <location>
        <begin position="389"/>
        <end position="413"/>
    </location>
</feature>
<organism evidence="9 10">
    <name type="scientific">Streptomyces atrovirens</name>
    <dbReference type="NCBI Taxonomy" id="285556"/>
    <lineage>
        <taxon>Bacteria</taxon>
        <taxon>Bacillati</taxon>
        <taxon>Actinomycetota</taxon>
        <taxon>Actinomycetes</taxon>
        <taxon>Kitasatosporales</taxon>
        <taxon>Streptomycetaceae</taxon>
        <taxon>Streptomyces</taxon>
    </lineage>
</organism>
<evidence type="ECO:0000256" key="1">
    <source>
        <dbReference type="ARBA" id="ARBA00001971"/>
    </source>
</evidence>
<sequence length="552" mass="60086">MIFFPGGRRKAQAVAGKARGAAERGTGALDGRLPVSEGGRLLRKAFPDHWSFYLGELALYSLIVLLVTGVYLTLFFKPSMAEVVYEGSYVPLRGIRMSEAFASTVDISFDVRGGLLIRQVHHWAALVFAAAIGAHLLRIFFTGAFRKPREANWIIGVTLFMLALAEGFAGYSLPDDLLSGTGLRIAQGIMLSIPVVGTYAQMFAFGGEFPGDDIISRLYSLHILLLPGLIVALVVVHLILVFYLKHTQWAAPGRTNRNAVGKPMFPQFMTTSTGLMFMVSGVLAFLGAVAQINPVWTYGPYRPDHVSTGSQPDWYVGFLEGSLRLIPRWETEVAGHTVMWNVFLPAVALPAALFTVLYAYPFLEAWATGDRREHHLCDRPRDRPVRTGFGVAGTSFYAVLLLAGGNDIISLVFDVSLNLLTWIFRISALVVPVAAFMVTKRVCLALQEAEYERMEEGEETGDVRQSVEGGYVERHRPLEAAERHTVLRGSLPVPAPAADGRGGRLARLRGVLGTWVTGPSRPRQAPPGEDTSEVTAGEPAQRGSSADGSPGS</sequence>
<feature type="transmembrane region" description="Helical" evidence="7">
    <location>
        <begin position="342"/>
        <end position="363"/>
    </location>
</feature>
<evidence type="ECO:0000256" key="2">
    <source>
        <dbReference type="ARBA" id="ARBA00012951"/>
    </source>
</evidence>
<reference evidence="10" key="1">
    <citation type="journal article" date="2019" name="Int. J. Syst. Evol. Microbiol.">
        <title>The Global Catalogue of Microorganisms (GCM) 10K type strain sequencing project: providing services to taxonomists for standard genome sequencing and annotation.</title>
        <authorList>
            <consortium name="The Broad Institute Genomics Platform"/>
            <consortium name="The Broad Institute Genome Sequencing Center for Infectious Disease"/>
            <person name="Wu L."/>
            <person name="Ma J."/>
        </authorList>
    </citation>
    <scope>NUCLEOTIDE SEQUENCE [LARGE SCALE GENOMIC DNA]</scope>
    <source>
        <strain evidence="10">CGMCC 4.7131</strain>
    </source>
</reference>
<keyword evidence="7" id="KW-0812">Transmembrane</keyword>
<evidence type="ECO:0000256" key="3">
    <source>
        <dbReference type="ARBA" id="ARBA00016116"/>
    </source>
</evidence>
<keyword evidence="7" id="KW-0472">Membrane</keyword>
<comment type="cofactor">
    <cofactor evidence="1">
        <name>heme</name>
        <dbReference type="ChEBI" id="CHEBI:30413"/>
    </cofactor>
</comment>
<feature type="transmembrane region" description="Helical" evidence="7">
    <location>
        <begin position="219"/>
        <end position="244"/>
    </location>
</feature>
<evidence type="ECO:0000256" key="5">
    <source>
        <dbReference type="ARBA" id="ARBA00029568"/>
    </source>
</evidence>
<dbReference type="PANTHER" id="PTHR19271:SF16">
    <property type="entry name" value="CYTOCHROME B"/>
    <property type="match status" value="1"/>
</dbReference>
<gene>
    <name evidence="9" type="ORF">ACFPWV_24485</name>
</gene>
<feature type="transmembrane region" description="Helical" evidence="7">
    <location>
        <begin position="50"/>
        <end position="76"/>
    </location>
</feature>
<feature type="compositionally biased region" description="Polar residues" evidence="6">
    <location>
        <begin position="542"/>
        <end position="552"/>
    </location>
</feature>
<feature type="transmembrane region" description="Helical" evidence="7">
    <location>
        <begin position="120"/>
        <end position="141"/>
    </location>
</feature>
<accession>A0ABW0DZU0</accession>
<feature type="transmembrane region" description="Helical" evidence="7">
    <location>
        <begin position="153"/>
        <end position="173"/>
    </location>
</feature>
<feature type="region of interest" description="Disordered" evidence="6">
    <location>
        <begin position="514"/>
        <end position="552"/>
    </location>
</feature>
<evidence type="ECO:0000313" key="9">
    <source>
        <dbReference type="EMBL" id="MFC5243032.1"/>
    </source>
</evidence>
<dbReference type="EMBL" id="JBHSKN010000021">
    <property type="protein sequence ID" value="MFC5243032.1"/>
    <property type="molecule type" value="Genomic_DNA"/>
</dbReference>
<dbReference type="PROSITE" id="PS51002">
    <property type="entry name" value="CYTB_NTER"/>
    <property type="match status" value="1"/>
</dbReference>
<dbReference type="Gene3D" id="1.20.810.10">
    <property type="entry name" value="Cytochrome Bc1 Complex, Chain C"/>
    <property type="match status" value="1"/>
</dbReference>
<protein>
    <recommendedName>
        <fullName evidence="3">Cytochrome bc1 complex cytochrome b subunit</fullName>
        <ecNumber evidence="2">7.1.1.8</ecNumber>
    </recommendedName>
    <alternativeName>
        <fullName evidence="5">Cytochrome bc1 reductase complex subunit QcrB</fullName>
    </alternativeName>
</protein>
<dbReference type="Proteomes" id="UP001596035">
    <property type="component" value="Unassembled WGS sequence"/>
</dbReference>
<comment type="caution">
    <text evidence="9">The sequence shown here is derived from an EMBL/GenBank/DDBJ whole genome shotgun (WGS) entry which is preliminary data.</text>
</comment>
<evidence type="ECO:0000313" key="10">
    <source>
        <dbReference type="Proteomes" id="UP001596035"/>
    </source>
</evidence>
<dbReference type="EC" id="7.1.1.8" evidence="2"/>
<feature type="transmembrane region" description="Helical" evidence="7">
    <location>
        <begin position="419"/>
        <end position="438"/>
    </location>
</feature>
<evidence type="ECO:0000256" key="6">
    <source>
        <dbReference type="SAM" id="MobiDB-lite"/>
    </source>
</evidence>
<dbReference type="InterPro" id="IPR027387">
    <property type="entry name" value="Cytb/b6-like_sf"/>
</dbReference>
<keyword evidence="7" id="KW-1133">Transmembrane helix</keyword>
<keyword evidence="10" id="KW-1185">Reference proteome</keyword>
<dbReference type="InterPro" id="IPR005797">
    <property type="entry name" value="Cyt_b/b6_N"/>
</dbReference>
<name>A0ABW0DZU0_9ACTN</name>
<comment type="catalytic activity">
    <reaction evidence="4">
        <text>a quinol + 2 Fe(III)-[cytochrome c](out) = a quinone + 2 Fe(II)-[cytochrome c](out) + 2 H(+)(out)</text>
        <dbReference type="Rhea" id="RHEA:11484"/>
        <dbReference type="Rhea" id="RHEA-COMP:10350"/>
        <dbReference type="Rhea" id="RHEA-COMP:14399"/>
        <dbReference type="ChEBI" id="CHEBI:15378"/>
        <dbReference type="ChEBI" id="CHEBI:24646"/>
        <dbReference type="ChEBI" id="CHEBI:29033"/>
        <dbReference type="ChEBI" id="CHEBI:29034"/>
        <dbReference type="ChEBI" id="CHEBI:132124"/>
        <dbReference type="EC" id="7.1.1.8"/>
    </reaction>
</comment>
<evidence type="ECO:0000256" key="7">
    <source>
        <dbReference type="SAM" id="Phobius"/>
    </source>
</evidence>
<feature type="transmembrane region" description="Helical" evidence="7">
    <location>
        <begin position="265"/>
        <end position="292"/>
    </location>
</feature>
<evidence type="ECO:0000256" key="4">
    <source>
        <dbReference type="ARBA" id="ARBA00029351"/>
    </source>
</evidence>
<feature type="domain" description="Cytochrome b/b6 N-terminal region profile" evidence="8">
    <location>
        <begin position="25"/>
        <end position="250"/>
    </location>
</feature>
<evidence type="ECO:0000259" key="8">
    <source>
        <dbReference type="PROSITE" id="PS51002"/>
    </source>
</evidence>
<dbReference type="RefSeq" id="WP_344559975.1">
    <property type="nucleotide sequence ID" value="NZ_BAAATG010000016.1"/>
</dbReference>
<dbReference type="PANTHER" id="PTHR19271">
    <property type="entry name" value="CYTOCHROME B"/>
    <property type="match status" value="1"/>
</dbReference>